<dbReference type="EMBL" id="CP073347">
    <property type="protein sequence ID" value="UTW12299.1"/>
    <property type="molecule type" value="Genomic_DNA"/>
</dbReference>
<evidence type="ECO:0000313" key="2">
    <source>
        <dbReference type="EMBL" id="UTW12299.1"/>
    </source>
</evidence>
<dbReference type="InterPro" id="IPR009057">
    <property type="entry name" value="Homeodomain-like_sf"/>
</dbReference>
<accession>A0ABY5HK21</accession>
<feature type="domain" description="HTH rpiR-type" evidence="1">
    <location>
        <begin position="8"/>
        <end position="84"/>
    </location>
</feature>
<dbReference type="Gene3D" id="1.10.10.10">
    <property type="entry name" value="Winged helix-like DNA-binding domain superfamily/Winged helix DNA-binding domain"/>
    <property type="match status" value="1"/>
</dbReference>
<sequence length="282" mass="31345">MPMPQKKVSFLLRVQQALPTLHPAERRLGDFVCDFPGELASYSASELAALAQVSNATVSRFVKRLGYKNYEEARRHARAEKQTGSRLFLTHSTESAGIQSVPAHMEQGIANLEQTFLSISDSQVNAVVKAMLEARKVWVIGFRASHHFANYLQWQMTQVIENIVSIPASGQTLGEHLVSIGPDDVVILFGLRRRVAGMELLLDQLRRTGAKLLYITDEGVPAKNDVTWHYRCQTLAPGPIFNHVAVMALCHLIVTRAIETAGASGRTRLRDIEYLNESLGEL</sequence>
<dbReference type="InterPro" id="IPR001347">
    <property type="entry name" value="SIS_dom"/>
</dbReference>
<organism evidence="2 3">
    <name type="scientific">Marinobacterium rhizophilum</name>
    <dbReference type="NCBI Taxonomy" id="420402"/>
    <lineage>
        <taxon>Bacteria</taxon>
        <taxon>Pseudomonadati</taxon>
        <taxon>Pseudomonadota</taxon>
        <taxon>Gammaproteobacteria</taxon>
        <taxon>Oceanospirillales</taxon>
        <taxon>Oceanospirillaceae</taxon>
        <taxon>Marinobacterium</taxon>
    </lineage>
</organism>
<dbReference type="PROSITE" id="PS51071">
    <property type="entry name" value="HTH_RPIR"/>
    <property type="match status" value="1"/>
</dbReference>
<dbReference type="InterPro" id="IPR047640">
    <property type="entry name" value="RpiR-like"/>
</dbReference>
<dbReference type="Pfam" id="PF01418">
    <property type="entry name" value="HTH_6"/>
    <property type="match status" value="1"/>
</dbReference>
<reference evidence="2" key="1">
    <citation type="submission" date="2021-04" db="EMBL/GenBank/DDBJ databases">
        <title>Oceanospirillales bacteria with DddD are important DMSP degraders in coastal seawater.</title>
        <authorList>
            <person name="Liu J."/>
        </authorList>
    </citation>
    <scope>NUCLEOTIDE SEQUENCE</scope>
    <source>
        <strain evidence="2">D13-1</strain>
    </source>
</reference>
<keyword evidence="3" id="KW-1185">Reference proteome</keyword>
<evidence type="ECO:0000313" key="3">
    <source>
        <dbReference type="Proteomes" id="UP001058461"/>
    </source>
</evidence>
<dbReference type="Gene3D" id="3.40.50.10490">
    <property type="entry name" value="Glucose-6-phosphate isomerase like protein, domain 1"/>
    <property type="match status" value="1"/>
</dbReference>
<evidence type="ECO:0000259" key="1">
    <source>
        <dbReference type="PROSITE" id="PS51071"/>
    </source>
</evidence>
<dbReference type="Pfam" id="PF01380">
    <property type="entry name" value="SIS"/>
    <property type="match status" value="1"/>
</dbReference>
<dbReference type="InterPro" id="IPR036388">
    <property type="entry name" value="WH-like_DNA-bd_sf"/>
</dbReference>
<dbReference type="InterPro" id="IPR000281">
    <property type="entry name" value="HTH_RpiR"/>
</dbReference>
<gene>
    <name evidence="2" type="ORF">KDW95_01035</name>
</gene>
<dbReference type="InterPro" id="IPR046348">
    <property type="entry name" value="SIS_dom_sf"/>
</dbReference>
<dbReference type="SUPFAM" id="SSF46689">
    <property type="entry name" value="Homeodomain-like"/>
    <property type="match status" value="1"/>
</dbReference>
<protein>
    <submittedName>
        <fullName evidence="2">MurR/RpiR family transcriptional regulator</fullName>
    </submittedName>
</protein>
<dbReference type="PANTHER" id="PTHR30514:SF18">
    <property type="entry name" value="RPIR-FAMILY TRANSCRIPTIONAL REGULATOR"/>
    <property type="match status" value="1"/>
</dbReference>
<dbReference type="Proteomes" id="UP001058461">
    <property type="component" value="Chromosome"/>
</dbReference>
<dbReference type="SUPFAM" id="SSF53697">
    <property type="entry name" value="SIS domain"/>
    <property type="match status" value="1"/>
</dbReference>
<dbReference type="PANTHER" id="PTHR30514">
    <property type="entry name" value="GLUCOKINASE"/>
    <property type="match status" value="1"/>
</dbReference>
<name>A0ABY5HK21_9GAMM</name>
<proteinExistence type="predicted"/>